<evidence type="ECO:0000259" key="1">
    <source>
        <dbReference type="PROSITE" id="PS50097"/>
    </source>
</evidence>
<organism evidence="2 3">
    <name type="scientific">Euroglyphus maynei</name>
    <name type="common">Mayne's house dust mite</name>
    <dbReference type="NCBI Taxonomy" id="6958"/>
    <lineage>
        <taxon>Eukaryota</taxon>
        <taxon>Metazoa</taxon>
        <taxon>Ecdysozoa</taxon>
        <taxon>Arthropoda</taxon>
        <taxon>Chelicerata</taxon>
        <taxon>Arachnida</taxon>
        <taxon>Acari</taxon>
        <taxon>Acariformes</taxon>
        <taxon>Sarcoptiformes</taxon>
        <taxon>Astigmata</taxon>
        <taxon>Psoroptidia</taxon>
        <taxon>Analgoidea</taxon>
        <taxon>Pyroglyphidae</taxon>
        <taxon>Pyroglyphinae</taxon>
        <taxon>Euroglyphus</taxon>
    </lineage>
</organism>
<dbReference type="PROSITE" id="PS50097">
    <property type="entry name" value="BTB"/>
    <property type="match status" value="1"/>
</dbReference>
<evidence type="ECO:0000313" key="2">
    <source>
        <dbReference type="EMBL" id="OTF71253.1"/>
    </source>
</evidence>
<accession>A0A1Y3AUD1</accession>
<dbReference type="InterPro" id="IPR000210">
    <property type="entry name" value="BTB/POZ_dom"/>
</dbReference>
<reference evidence="2 3" key="1">
    <citation type="submission" date="2017-03" db="EMBL/GenBank/DDBJ databases">
        <title>Genome Survey of Euroglyphus maynei.</title>
        <authorList>
            <person name="Arlian L.G."/>
            <person name="Morgan M.S."/>
            <person name="Rider S.D."/>
        </authorList>
    </citation>
    <scope>NUCLEOTIDE SEQUENCE [LARGE SCALE GENOMIC DNA]</scope>
    <source>
        <strain evidence="2">Arlian Lab</strain>
        <tissue evidence="2">Whole body</tissue>
    </source>
</reference>
<protein>
    <recommendedName>
        <fullName evidence="1">BTB domain-containing protein</fullName>
    </recommendedName>
</protein>
<dbReference type="OrthoDB" id="7492888at2759"/>
<keyword evidence="3" id="KW-1185">Reference proteome</keyword>
<sequence length="496" mass="58406">MEIVDIKLFQDVFYQIDQDFLKSIISIVNSTFAYGPEICRILSLKYDPSKPQQISMLNDKKIIQVDSGHSFVVILTDDGKVYLINENTNWQTLNTFTLISNDDQFKMIAHEDSNLLLLRQDGIIFTIDSSLQLIPIIYTDYCTRKTVDIKNVKLIACGNHTNFALTNGQKLYAFFKEKKYIASNLDKKNEYFTRFVPFYNDSPIKKIIAENNFSLFLLENGHLYFQRSSYFTKDFTEDFSMKLIFEEVKRIAYSKYCPFILVYCKSSYYKLDKSVNPDLSEKFNFKNESLASIIIKLSPKPLTYGMIGTFYSNEYERPHFIRNESMLRLFNNIDNHDIEFIIGDKRICASKCHLKSVSEYFRKMLSGKWRENDSIIITSYSYDTYYSYLSMLHGDSIKIDDENLTEFFDLAHCYIDQQLLQYCKCYIQNEINEQTLSTYLPIIIKYQLNELNGKLRQITHDKILPKIQNNIQKNDNSVQKFLEFFLDYNESLSESE</sequence>
<comment type="caution">
    <text evidence="2">The sequence shown here is derived from an EMBL/GenBank/DDBJ whole genome shotgun (WGS) entry which is preliminary data.</text>
</comment>
<dbReference type="EMBL" id="MUJZ01061910">
    <property type="protein sequence ID" value="OTF71253.1"/>
    <property type="molecule type" value="Genomic_DNA"/>
</dbReference>
<proteinExistence type="predicted"/>
<dbReference type="Proteomes" id="UP000194236">
    <property type="component" value="Unassembled WGS sequence"/>
</dbReference>
<feature type="domain" description="BTB" evidence="1">
    <location>
        <begin position="336"/>
        <end position="401"/>
    </location>
</feature>
<dbReference type="SUPFAM" id="SSF50985">
    <property type="entry name" value="RCC1/BLIP-II"/>
    <property type="match status" value="1"/>
</dbReference>
<dbReference type="SMART" id="SM00225">
    <property type="entry name" value="BTB"/>
    <property type="match status" value="1"/>
</dbReference>
<dbReference type="PANTHER" id="PTHR24410">
    <property type="entry name" value="HL07962P-RELATED"/>
    <property type="match status" value="1"/>
</dbReference>
<dbReference type="AlphaFoldDB" id="A0A1Y3AUD1"/>
<dbReference type="Gene3D" id="2.130.10.30">
    <property type="entry name" value="Regulator of chromosome condensation 1/beta-lactamase-inhibitor protein II"/>
    <property type="match status" value="1"/>
</dbReference>
<dbReference type="InterPro" id="IPR009091">
    <property type="entry name" value="RCC1/BLIP-II"/>
</dbReference>
<dbReference type="Pfam" id="PF00651">
    <property type="entry name" value="BTB"/>
    <property type="match status" value="1"/>
</dbReference>
<dbReference type="InterPro" id="IPR051481">
    <property type="entry name" value="BTB-POZ/Galectin-3-binding"/>
</dbReference>
<name>A0A1Y3AUD1_EURMA</name>
<dbReference type="Gene3D" id="3.30.710.10">
    <property type="entry name" value="Potassium Channel Kv1.1, Chain A"/>
    <property type="match status" value="1"/>
</dbReference>
<dbReference type="InterPro" id="IPR011333">
    <property type="entry name" value="SKP1/BTB/POZ_sf"/>
</dbReference>
<dbReference type="PANTHER" id="PTHR24410:SF23">
    <property type="entry name" value="BTB DOMAIN-CONTAINING PROTEIN-RELATED"/>
    <property type="match status" value="1"/>
</dbReference>
<dbReference type="SUPFAM" id="SSF54695">
    <property type="entry name" value="POZ domain"/>
    <property type="match status" value="1"/>
</dbReference>
<evidence type="ECO:0000313" key="3">
    <source>
        <dbReference type="Proteomes" id="UP000194236"/>
    </source>
</evidence>
<gene>
    <name evidence="2" type="ORF">BLA29_004010</name>
</gene>